<dbReference type="InterPro" id="IPR046347">
    <property type="entry name" value="bZIP_sf"/>
</dbReference>
<name>A0AA88XK96_PINIB</name>
<dbReference type="Gene3D" id="1.20.5.170">
    <property type="match status" value="1"/>
</dbReference>
<evidence type="ECO:0000256" key="3">
    <source>
        <dbReference type="ARBA" id="ARBA00023125"/>
    </source>
</evidence>
<dbReference type="InterPro" id="IPR047229">
    <property type="entry name" value="NFIL3-like"/>
</dbReference>
<evidence type="ECO:0000259" key="7">
    <source>
        <dbReference type="PROSITE" id="PS50217"/>
    </source>
</evidence>
<dbReference type="EMBL" id="VSWD01000012">
    <property type="protein sequence ID" value="KAK3086837.1"/>
    <property type="molecule type" value="Genomic_DNA"/>
</dbReference>
<evidence type="ECO:0000256" key="4">
    <source>
        <dbReference type="ARBA" id="ARBA00023163"/>
    </source>
</evidence>
<keyword evidence="3" id="KW-0238">DNA-binding</keyword>
<dbReference type="Proteomes" id="UP001186944">
    <property type="component" value="Unassembled WGS sequence"/>
</dbReference>
<gene>
    <name evidence="8" type="ORF">FSP39_024281</name>
</gene>
<evidence type="ECO:0000256" key="1">
    <source>
        <dbReference type="ARBA" id="ARBA00006079"/>
    </source>
</evidence>
<comment type="similarity">
    <text evidence="1">Belongs to the bZIP family. NFIL3 subfamily.</text>
</comment>
<keyword evidence="4" id="KW-0804">Transcription</keyword>
<protein>
    <recommendedName>
        <fullName evidence="7">BZIP domain-containing protein</fullName>
    </recommendedName>
</protein>
<dbReference type="FunFam" id="1.20.5.170:FF:000025">
    <property type="entry name" value="nuclear factor interleukin-3-regulated protein-like"/>
    <property type="match status" value="1"/>
</dbReference>
<dbReference type="SMART" id="SM00338">
    <property type="entry name" value="BRLZ"/>
    <property type="match status" value="1"/>
</dbReference>
<organism evidence="8 9">
    <name type="scientific">Pinctada imbricata</name>
    <name type="common">Atlantic pearl-oyster</name>
    <name type="synonym">Pinctada martensii</name>
    <dbReference type="NCBI Taxonomy" id="66713"/>
    <lineage>
        <taxon>Eukaryota</taxon>
        <taxon>Metazoa</taxon>
        <taxon>Spiralia</taxon>
        <taxon>Lophotrochozoa</taxon>
        <taxon>Mollusca</taxon>
        <taxon>Bivalvia</taxon>
        <taxon>Autobranchia</taxon>
        <taxon>Pteriomorphia</taxon>
        <taxon>Pterioida</taxon>
        <taxon>Pterioidea</taxon>
        <taxon>Pteriidae</taxon>
        <taxon>Pinctada</taxon>
    </lineage>
</organism>
<dbReference type="PANTHER" id="PTHR15284:SF0">
    <property type="entry name" value="GH23983P"/>
    <property type="match status" value="1"/>
</dbReference>
<comment type="caution">
    <text evidence="8">The sequence shown here is derived from an EMBL/GenBank/DDBJ whole genome shotgun (WGS) entry which is preliminary data.</text>
</comment>
<keyword evidence="5" id="KW-0539">Nucleus</keyword>
<dbReference type="Pfam" id="PF07716">
    <property type="entry name" value="bZIP_2"/>
    <property type="match status" value="1"/>
</dbReference>
<keyword evidence="2" id="KW-0805">Transcription regulation</keyword>
<dbReference type="SUPFAM" id="SSF57959">
    <property type="entry name" value="Leucine zipper domain"/>
    <property type="match status" value="1"/>
</dbReference>
<dbReference type="PROSITE" id="PS50217">
    <property type="entry name" value="BZIP"/>
    <property type="match status" value="1"/>
</dbReference>
<proteinExistence type="inferred from homology"/>
<evidence type="ECO:0000313" key="9">
    <source>
        <dbReference type="Proteomes" id="UP001186944"/>
    </source>
</evidence>
<evidence type="ECO:0000256" key="5">
    <source>
        <dbReference type="ARBA" id="ARBA00023242"/>
    </source>
</evidence>
<evidence type="ECO:0000313" key="8">
    <source>
        <dbReference type="EMBL" id="KAK3086837.1"/>
    </source>
</evidence>
<evidence type="ECO:0000256" key="2">
    <source>
        <dbReference type="ARBA" id="ARBA00023015"/>
    </source>
</evidence>
<dbReference type="GO" id="GO:0005634">
    <property type="term" value="C:nucleus"/>
    <property type="evidence" value="ECO:0007669"/>
    <property type="project" value="TreeGrafter"/>
</dbReference>
<feature type="compositionally biased region" description="Polar residues" evidence="6">
    <location>
        <begin position="146"/>
        <end position="162"/>
    </location>
</feature>
<dbReference type="GO" id="GO:0007623">
    <property type="term" value="P:circadian rhythm"/>
    <property type="evidence" value="ECO:0007669"/>
    <property type="project" value="TreeGrafter"/>
</dbReference>
<dbReference type="InterPro" id="IPR004827">
    <property type="entry name" value="bZIP"/>
</dbReference>
<reference evidence="8" key="1">
    <citation type="submission" date="2019-08" db="EMBL/GenBank/DDBJ databases">
        <title>The improved chromosome-level genome for the pearl oyster Pinctada fucata martensii using PacBio sequencing and Hi-C.</title>
        <authorList>
            <person name="Zheng Z."/>
        </authorList>
    </citation>
    <scope>NUCLEOTIDE SEQUENCE</scope>
    <source>
        <strain evidence="8">ZZ-2019</strain>
        <tissue evidence="8">Adductor muscle</tissue>
    </source>
</reference>
<evidence type="ECO:0000256" key="6">
    <source>
        <dbReference type="SAM" id="MobiDB-lite"/>
    </source>
</evidence>
<dbReference type="GO" id="GO:0003677">
    <property type="term" value="F:DNA binding"/>
    <property type="evidence" value="ECO:0007669"/>
    <property type="project" value="UniProtKB-KW"/>
</dbReference>
<sequence length="349" mass="39352">MAQKEDKTLTEPWYISDDIALEIDTSLTTLVSKRKAKRITPESDKDQRYWNKRQRNNVAAKRSRENKRKIEYAIRNKVLVLVEENALLKKEMSVLRSKFGIPDDKSILTEEEREKCIQAAQEGFQKTLGSRKSSPLPSDSCLSPPRGQSPTVHIENLEQNSNLREESSSSDYEMKTCTPVYPTSNPIPCSWSYSPVASSPEPPPAHASIPSSVRDASDNMVMSNAHHNNHWKFGSVSNHHHHHHHTQQYYPPYSHYQPGYYACAPDDNSTSAPADLSLRGSKSSHYENRTSCPHDLNPRSACHAVEPSENAHISGVNSDPLHCENESLRTKLLQLSAQVDEMKALILKS</sequence>
<feature type="region of interest" description="Disordered" evidence="6">
    <location>
        <begin position="271"/>
        <end position="293"/>
    </location>
</feature>
<feature type="compositionally biased region" description="Low complexity" evidence="6">
    <location>
        <begin position="133"/>
        <end position="145"/>
    </location>
</feature>
<feature type="region of interest" description="Disordered" evidence="6">
    <location>
        <begin position="124"/>
        <end position="177"/>
    </location>
</feature>
<dbReference type="GO" id="GO:0003700">
    <property type="term" value="F:DNA-binding transcription factor activity"/>
    <property type="evidence" value="ECO:0007669"/>
    <property type="project" value="InterPro"/>
</dbReference>
<feature type="domain" description="BZIP" evidence="7">
    <location>
        <begin position="46"/>
        <end position="98"/>
    </location>
</feature>
<accession>A0AA88XK96</accession>
<dbReference type="AlphaFoldDB" id="A0AA88XK96"/>
<keyword evidence="9" id="KW-1185">Reference proteome</keyword>
<dbReference type="PANTHER" id="PTHR15284">
    <property type="entry name" value="NUCLEAR FACTOR INTERLEUKIN-3-REGULATED PROTEIN"/>
    <property type="match status" value="1"/>
</dbReference>